<organism evidence="1 2">
    <name type="scientific">Kingdonia uniflora</name>
    <dbReference type="NCBI Taxonomy" id="39325"/>
    <lineage>
        <taxon>Eukaryota</taxon>
        <taxon>Viridiplantae</taxon>
        <taxon>Streptophyta</taxon>
        <taxon>Embryophyta</taxon>
        <taxon>Tracheophyta</taxon>
        <taxon>Spermatophyta</taxon>
        <taxon>Magnoliopsida</taxon>
        <taxon>Ranunculales</taxon>
        <taxon>Circaeasteraceae</taxon>
        <taxon>Kingdonia</taxon>
    </lineage>
</organism>
<feature type="non-terminal residue" evidence="1">
    <location>
        <position position="1"/>
    </location>
</feature>
<evidence type="ECO:0000313" key="2">
    <source>
        <dbReference type="Proteomes" id="UP000541444"/>
    </source>
</evidence>
<proteinExistence type="predicted"/>
<gene>
    <name evidence="1" type="ORF">GIB67_011598</name>
</gene>
<dbReference type="AlphaFoldDB" id="A0A7J7NM84"/>
<name>A0A7J7NM84_9MAGN</name>
<accession>A0A7J7NM84</accession>
<dbReference type="Proteomes" id="UP000541444">
    <property type="component" value="Unassembled WGS sequence"/>
</dbReference>
<dbReference type="EMBL" id="JACGCM010000704">
    <property type="protein sequence ID" value="KAF6168213.1"/>
    <property type="molecule type" value="Genomic_DNA"/>
</dbReference>
<protein>
    <submittedName>
        <fullName evidence="1">Uncharacterized protein</fullName>
    </submittedName>
</protein>
<keyword evidence="2" id="KW-1185">Reference proteome</keyword>
<sequence>MSTYMMIGEETVCLNALYTLYPMQWLEYKVIDVCIKALIKYFYTKHRARPDIKRIMLTDVFACNIWAGLSMFRLVICPLQK</sequence>
<evidence type="ECO:0000313" key="1">
    <source>
        <dbReference type="EMBL" id="KAF6168213.1"/>
    </source>
</evidence>
<reference evidence="1 2" key="1">
    <citation type="journal article" date="2020" name="IScience">
        <title>Genome Sequencing of the Endangered Kingdonia uniflora (Circaeasteraceae, Ranunculales) Reveals Potential Mechanisms of Evolutionary Specialization.</title>
        <authorList>
            <person name="Sun Y."/>
            <person name="Deng T."/>
            <person name="Zhang A."/>
            <person name="Moore M.J."/>
            <person name="Landis J.B."/>
            <person name="Lin N."/>
            <person name="Zhang H."/>
            <person name="Zhang X."/>
            <person name="Huang J."/>
            <person name="Zhang X."/>
            <person name="Sun H."/>
            <person name="Wang H."/>
        </authorList>
    </citation>
    <scope>NUCLEOTIDE SEQUENCE [LARGE SCALE GENOMIC DNA]</scope>
    <source>
        <strain evidence="1">TB1705</strain>
        <tissue evidence="1">Leaf</tissue>
    </source>
</reference>
<comment type="caution">
    <text evidence="1">The sequence shown here is derived from an EMBL/GenBank/DDBJ whole genome shotgun (WGS) entry which is preliminary data.</text>
</comment>